<protein>
    <recommendedName>
        <fullName evidence="4">DUF4184 domain-containing protein</fullName>
    </recommendedName>
</protein>
<accession>A0A1N6TCS6</accession>
<gene>
    <name evidence="2" type="ORF">SAMN05421545_0250</name>
</gene>
<feature type="transmembrane region" description="Helical" evidence="1">
    <location>
        <begin position="20"/>
        <end position="41"/>
    </location>
</feature>
<organism evidence="2 3">
    <name type="scientific">Pontibacter lucknowensis</name>
    <dbReference type="NCBI Taxonomy" id="1077936"/>
    <lineage>
        <taxon>Bacteria</taxon>
        <taxon>Pseudomonadati</taxon>
        <taxon>Bacteroidota</taxon>
        <taxon>Cytophagia</taxon>
        <taxon>Cytophagales</taxon>
        <taxon>Hymenobacteraceae</taxon>
        <taxon>Pontibacter</taxon>
    </lineage>
</organism>
<dbReference type="Proteomes" id="UP000185924">
    <property type="component" value="Unassembled WGS sequence"/>
</dbReference>
<evidence type="ECO:0000313" key="3">
    <source>
        <dbReference type="Proteomes" id="UP000185924"/>
    </source>
</evidence>
<dbReference type="InterPro" id="IPR025238">
    <property type="entry name" value="DUF4184"/>
</dbReference>
<keyword evidence="1" id="KW-1133">Transmembrane helix</keyword>
<keyword evidence="1" id="KW-0812">Transmembrane</keyword>
<reference evidence="3" key="1">
    <citation type="submission" date="2017-01" db="EMBL/GenBank/DDBJ databases">
        <authorList>
            <person name="Varghese N."/>
            <person name="Submissions S."/>
        </authorList>
    </citation>
    <scope>NUCLEOTIDE SEQUENCE [LARGE SCALE GENOMIC DNA]</scope>
    <source>
        <strain evidence="3">DM9</strain>
    </source>
</reference>
<feature type="transmembrane region" description="Helical" evidence="1">
    <location>
        <begin position="53"/>
        <end position="73"/>
    </location>
</feature>
<dbReference type="RefSeq" id="WP_076420541.1">
    <property type="nucleotide sequence ID" value="NZ_FTNM01000001.1"/>
</dbReference>
<dbReference type="AlphaFoldDB" id="A0A1N6TCS6"/>
<feature type="transmembrane region" description="Helical" evidence="1">
    <location>
        <begin position="216"/>
        <end position="239"/>
    </location>
</feature>
<dbReference type="EMBL" id="FTNM01000001">
    <property type="protein sequence ID" value="SIQ51188.1"/>
    <property type="molecule type" value="Genomic_DNA"/>
</dbReference>
<keyword evidence="1" id="KW-0472">Membrane</keyword>
<feature type="transmembrane region" description="Helical" evidence="1">
    <location>
        <begin position="190"/>
        <end position="210"/>
    </location>
</feature>
<evidence type="ECO:0008006" key="4">
    <source>
        <dbReference type="Google" id="ProtNLM"/>
    </source>
</evidence>
<dbReference type="OrthoDB" id="8481923at2"/>
<proteinExistence type="predicted"/>
<dbReference type="STRING" id="1077936.SAMN05421545_0250"/>
<feature type="transmembrane region" description="Helical" evidence="1">
    <location>
        <begin position="105"/>
        <end position="122"/>
    </location>
</feature>
<name>A0A1N6TCS6_9BACT</name>
<sequence length="248" mass="27930">MPFTAAHPAAILPLLKHRRWFSATGLITGSIAPDFQYFLLLPLFKHSGHTLEGLLFFNLPVALAIATVFHLIVRRPAVAHLPDWLKRRALAVAQLNWIAYLKEHWFVFATSVIIGAASHIFWDSFTHETGYFASRWPLLTSMVHVMGQEIMLCRIVQHSSTLVGGFLILLYTWRQPTVAIPNKVSQQQKLLFWTGIAVAGIAFMGYALYASAFMRSMMGVVVSFLTGSMLATVFISTLAQLKWLRQRT</sequence>
<keyword evidence="3" id="KW-1185">Reference proteome</keyword>
<evidence type="ECO:0000256" key="1">
    <source>
        <dbReference type="SAM" id="Phobius"/>
    </source>
</evidence>
<dbReference type="Pfam" id="PF13803">
    <property type="entry name" value="DUF4184"/>
    <property type="match status" value="1"/>
</dbReference>
<evidence type="ECO:0000313" key="2">
    <source>
        <dbReference type="EMBL" id="SIQ51188.1"/>
    </source>
</evidence>